<protein>
    <recommendedName>
        <fullName evidence="1">DUF5615 domain-containing protein</fullName>
    </recommendedName>
</protein>
<dbReference type="Pfam" id="PF18480">
    <property type="entry name" value="DUF5615"/>
    <property type="match status" value="1"/>
</dbReference>
<dbReference type="EMBL" id="AZHW01000441">
    <property type="protein sequence ID" value="ETW99476.1"/>
    <property type="molecule type" value="Genomic_DNA"/>
</dbReference>
<feature type="domain" description="DUF5615" evidence="1">
    <location>
        <begin position="5"/>
        <end position="113"/>
    </location>
</feature>
<dbReference type="AlphaFoldDB" id="W4LPX9"/>
<evidence type="ECO:0000313" key="3">
    <source>
        <dbReference type="Proteomes" id="UP000019141"/>
    </source>
</evidence>
<evidence type="ECO:0000259" key="1">
    <source>
        <dbReference type="Pfam" id="PF18480"/>
    </source>
</evidence>
<proteinExistence type="predicted"/>
<comment type="caution">
    <text evidence="2">The sequence shown here is derived from an EMBL/GenBank/DDBJ whole genome shotgun (WGS) entry which is preliminary data.</text>
</comment>
<sequence length="119" mass="13479">MSRPRFLSDHDLNEHIVTGVMRLEPSLEWQRVRDVGLSERSDAEVLAYATEHGYLVVSHDVNTMPRAAYDRMRSGEKISGLFMVKQRAPVGPVIASLLLIWSASEAEEWENQVGFLPLD</sequence>
<dbReference type="Proteomes" id="UP000019141">
    <property type="component" value="Unassembled WGS sequence"/>
</dbReference>
<keyword evidence="3" id="KW-1185">Reference proteome</keyword>
<dbReference type="HOGENOM" id="CLU_166921_0_0_7"/>
<reference evidence="2 3" key="1">
    <citation type="journal article" date="2014" name="Nature">
        <title>An environmental bacterial taxon with a large and distinct metabolic repertoire.</title>
        <authorList>
            <person name="Wilson M.C."/>
            <person name="Mori T."/>
            <person name="Ruckert C."/>
            <person name="Uria A.R."/>
            <person name="Helf M.J."/>
            <person name="Takada K."/>
            <person name="Gernert C."/>
            <person name="Steffens U.A."/>
            <person name="Heycke N."/>
            <person name="Schmitt S."/>
            <person name="Rinke C."/>
            <person name="Helfrich E.J."/>
            <person name="Brachmann A.O."/>
            <person name="Gurgui C."/>
            <person name="Wakimoto T."/>
            <person name="Kracht M."/>
            <person name="Crusemann M."/>
            <person name="Hentschel U."/>
            <person name="Abe I."/>
            <person name="Matsunaga S."/>
            <person name="Kalinowski J."/>
            <person name="Takeyama H."/>
            <person name="Piel J."/>
        </authorList>
    </citation>
    <scope>NUCLEOTIDE SEQUENCE [LARGE SCALE GENOMIC DNA]</scope>
    <source>
        <strain evidence="3">TSY1</strain>
    </source>
</reference>
<dbReference type="InterPro" id="IPR041049">
    <property type="entry name" value="DUF5615"/>
</dbReference>
<gene>
    <name evidence="2" type="ORF">ETSY1_14880</name>
</gene>
<evidence type="ECO:0000313" key="2">
    <source>
        <dbReference type="EMBL" id="ETW99476.1"/>
    </source>
</evidence>
<name>W4LPX9_ENTF1</name>
<accession>W4LPX9</accession>
<organism evidence="2 3">
    <name type="scientific">Entotheonella factor</name>
    <dbReference type="NCBI Taxonomy" id="1429438"/>
    <lineage>
        <taxon>Bacteria</taxon>
        <taxon>Pseudomonadati</taxon>
        <taxon>Nitrospinota/Tectimicrobiota group</taxon>
        <taxon>Candidatus Tectimicrobiota</taxon>
        <taxon>Candidatus Entotheonellia</taxon>
        <taxon>Candidatus Entotheonellales</taxon>
        <taxon>Candidatus Entotheonellaceae</taxon>
        <taxon>Candidatus Entotheonella</taxon>
    </lineage>
</organism>